<name>A0A2A6RNB7_9CHLR</name>
<keyword evidence="3" id="KW-1185">Reference proteome</keyword>
<gene>
    <name evidence="2" type="ORF">CJ255_03900</name>
</gene>
<evidence type="ECO:0000313" key="3">
    <source>
        <dbReference type="Proteomes" id="UP000220527"/>
    </source>
</evidence>
<sequence length="488" mass="54658">MNTLLWNKTVQTLSGARSVASRPACCADPACAGATMRLRSAEGQQVALPYHTYGYDVLTRIGWLRQTRRATYEEIHAELRTHVQLSYSQVRSLYRDSFLPLLACHERQQTDRVAAIVTQYGGLVLALDGMAPEGGEPQLWVLHELLSGVVLRSGWMSRQDQSEPALDETIAAVAPEEAPTLPDPSPTDPTAPPYAGETPVVAAADEPTAPPVQEVVQPRPHAAHAPHDPIAQQVTTMISHVLCRVRYLLTWKGRPPLRLAGIEVVAELEELITRGTRWLTHRHDPCLAALVCGLQHAVTAVESTVATLRREAEWIADICDILAPVEGTARTGAEVAQHLQTYLNHLDPTESDPHALAFQQHLRKVSASYWSGLFHCYDDPNIPQTNNGLESRFRDTQRRILRTTGQKGRTRRILHRIGAWELLNLLPTEEETLNAMRQIAPSDLADERQRLYQHLERFRLHTRTPRQTKTQLDRLEQEWLALPPNTTA</sequence>
<dbReference type="Proteomes" id="UP000220527">
    <property type="component" value="Unassembled WGS sequence"/>
</dbReference>
<comment type="caution">
    <text evidence="2">The sequence shown here is derived from an EMBL/GenBank/DDBJ whole genome shotgun (WGS) entry which is preliminary data.</text>
</comment>
<feature type="compositionally biased region" description="Pro residues" evidence="1">
    <location>
        <begin position="181"/>
        <end position="192"/>
    </location>
</feature>
<proteinExistence type="predicted"/>
<protein>
    <submittedName>
        <fullName evidence="2">Uncharacterized protein</fullName>
    </submittedName>
</protein>
<dbReference type="EMBL" id="NQWI01000010">
    <property type="protein sequence ID" value="PDW04416.1"/>
    <property type="molecule type" value="Genomic_DNA"/>
</dbReference>
<evidence type="ECO:0000256" key="1">
    <source>
        <dbReference type="SAM" id="MobiDB-lite"/>
    </source>
</evidence>
<feature type="region of interest" description="Disordered" evidence="1">
    <location>
        <begin position="177"/>
        <end position="197"/>
    </location>
</feature>
<evidence type="ECO:0000313" key="2">
    <source>
        <dbReference type="EMBL" id="PDW04416.1"/>
    </source>
</evidence>
<accession>A0A2A6RNB7</accession>
<reference evidence="3" key="1">
    <citation type="submission" date="2017-08" db="EMBL/GenBank/DDBJ databases">
        <authorList>
            <person name="Grouzdev D.S."/>
            <person name="Gaisin V.A."/>
            <person name="Rysina M.S."/>
            <person name="Gorlenko V.M."/>
        </authorList>
    </citation>
    <scope>NUCLEOTIDE SEQUENCE [LARGE SCALE GENOMIC DNA]</scope>
    <source>
        <strain evidence="3">Kir15-3F</strain>
    </source>
</reference>
<dbReference type="AlphaFoldDB" id="A0A2A6RNB7"/>
<organism evidence="2 3">
    <name type="scientific">Candidatus Viridilinea mediisalina</name>
    <dbReference type="NCBI Taxonomy" id="2024553"/>
    <lineage>
        <taxon>Bacteria</taxon>
        <taxon>Bacillati</taxon>
        <taxon>Chloroflexota</taxon>
        <taxon>Chloroflexia</taxon>
        <taxon>Chloroflexales</taxon>
        <taxon>Chloroflexineae</taxon>
        <taxon>Oscillochloridaceae</taxon>
        <taxon>Candidatus Viridilinea</taxon>
    </lineage>
</organism>